<dbReference type="Gene3D" id="3.30.2310.20">
    <property type="entry name" value="RelE-like"/>
    <property type="match status" value="1"/>
</dbReference>
<evidence type="ECO:0008006" key="4">
    <source>
        <dbReference type="Google" id="ProtNLM"/>
    </source>
</evidence>
<evidence type="ECO:0000256" key="1">
    <source>
        <dbReference type="ARBA" id="ARBA00022649"/>
    </source>
</evidence>
<dbReference type="EMBL" id="CP046073">
    <property type="protein sequence ID" value="QSZ43202.1"/>
    <property type="molecule type" value="Genomic_DNA"/>
</dbReference>
<evidence type="ECO:0000313" key="3">
    <source>
        <dbReference type="Proteomes" id="UP000671852"/>
    </source>
</evidence>
<keyword evidence="3" id="KW-1185">Reference proteome</keyword>
<evidence type="ECO:0000313" key="2">
    <source>
        <dbReference type="EMBL" id="QSZ43202.1"/>
    </source>
</evidence>
<accession>A0A975B2T7</accession>
<dbReference type="RefSeq" id="WP_207563230.1">
    <property type="nucleotide sequence ID" value="NZ_CP046073.1"/>
</dbReference>
<geneLocation type="plasmid" evidence="2 3">
    <name>pSULFM1</name>
</geneLocation>
<gene>
    <name evidence="2" type="ORF">GJV85_13590</name>
</gene>
<dbReference type="Proteomes" id="UP000671852">
    <property type="component" value="Plasmid pSULFM1"/>
</dbReference>
<dbReference type="InterPro" id="IPR035093">
    <property type="entry name" value="RelE/ParE_toxin_dom_sf"/>
</dbReference>
<reference evidence="2" key="1">
    <citation type="submission" date="2019-11" db="EMBL/GenBank/DDBJ databases">
        <authorList>
            <person name="Kojima H."/>
        </authorList>
    </citation>
    <scope>NUCLEOTIDE SEQUENCE</scope>
    <source>
        <strain evidence="2">H1576</strain>
        <plasmid evidence="2">pSULFM1</plasmid>
    </source>
</reference>
<sequence>MKVNFSHDSKEFIFKLKSHISNDNPSRAKSYTIKLVSRIRNMLQHPYIGKENATFGDENIREIILDGMKIIYKIYPNSVGIVMIYKYIDVDESNIEIEQ</sequence>
<protein>
    <recommendedName>
        <fullName evidence="4">Type II toxin-antitoxin system RelE/ParE family toxin</fullName>
    </recommendedName>
</protein>
<reference evidence="2" key="2">
    <citation type="submission" date="2021-04" db="EMBL/GenBank/DDBJ databases">
        <title>Isolation and characterization of a novel species of the genus Sulfurimonas.</title>
        <authorList>
            <person name="Fukui M."/>
        </authorList>
    </citation>
    <scope>NUCLEOTIDE SEQUENCE</scope>
    <source>
        <strain evidence="2">H1576</strain>
        <plasmid evidence="2">pSULFM1</plasmid>
    </source>
</reference>
<dbReference type="Pfam" id="PF05016">
    <property type="entry name" value="ParE_toxin"/>
    <property type="match status" value="1"/>
</dbReference>
<dbReference type="KEGG" id="saqt:GJV85_13590"/>
<organism evidence="2 3">
    <name type="scientific">Sulfurimonas aquatica</name>
    <dbReference type="NCBI Taxonomy" id="2672570"/>
    <lineage>
        <taxon>Bacteria</taxon>
        <taxon>Pseudomonadati</taxon>
        <taxon>Campylobacterota</taxon>
        <taxon>Epsilonproteobacteria</taxon>
        <taxon>Campylobacterales</taxon>
        <taxon>Sulfurimonadaceae</taxon>
        <taxon>Sulfurimonas</taxon>
    </lineage>
</organism>
<name>A0A975B2T7_9BACT</name>
<proteinExistence type="predicted"/>
<dbReference type="InterPro" id="IPR007712">
    <property type="entry name" value="RelE/ParE_toxin"/>
</dbReference>
<dbReference type="AlphaFoldDB" id="A0A975B2T7"/>
<keyword evidence="1" id="KW-1277">Toxin-antitoxin system</keyword>
<keyword evidence="2" id="KW-0614">Plasmid</keyword>